<protein>
    <submittedName>
        <fullName evidence="2">Uncharacterized protein</fullName>
    </submittedName>
</protein>
<keyword evidence="1" id="KW-0472">Membrane</keyword>
<evidence type="ECO:0000313" key="3">
    <source>
        <dbReference type="Proteomes" id="UP000278907"/>
    </source>
</evidence>
<name>A0ABX9QFK6_9BACT</name>
<reference evidence="2 3" key="1">
    <citation type="submission" date="2018-09" db="EMBL/GenBank/DDBJ databases">
        <authorList>
            <person name="Livingstone P.G."/>
            <person name="Whitworth D.E."/>
        </authorList>
    </citation>
    <scope>NUCLEOTIDE SEQUENCE [LARGE SCALE GENOMIC DNA]</scope>
    <source>
        <strain evidence="2 3">CA031B</strain>
    </source>
</reference>
<comment type="caution">
    <text evidence="2">The sequence shown here is derived from an EMBL/GenBank/DDBJ whole genome shotgun (WGS) entry which is preliminary data.</text>
</comment>
<dbReference type="Proteomes" id="UP000278907">
    <property type="component" value="Unassembled WGS sequence"/>
</dbReference>
<organism evidence="2 3">
    <name type="scientific">Corallococcus praedator</name>
    <dbReference type="NCBI Taxonomy" id="2316724"/>
    <lineage>
        <taxon>Bacteria</taxon>
        <taxon>Pseudomonadati</taxon>
        <taxon>Myxococcota</taxon>
        <taxon>Myxococcia</taxon>
        <taxon>Myxococcales</taxon>
        <taxon>Cystobacterineae</taxon>
        <taxon>Myxococcaceae</taxon>
        <taxon>Corallococcus</taxon>
    </lineage>
</organism>
<evidence type="ECO:0000313" key="2">
    <source>
        <dbReference type="EMBL" id="RKI05938.1"/>
    </source>
</evidence>
<feature type="transmembrane region" description="Helical" evidence="1">
    <location>
        <begin position="44"/>
        <end position="70"/>
    </location>
</feature>
<dbReference type="EMBL" id="RAWI01000166">
    <property type="protein sequence ID" value="RKI05938.1"/>
    <property type="molecule type" value="Genomic_DNA"/>
</dbReference>
<keyword evidence="1" id="KW-1133">Transmembrane helix</keyword>
<keyword evidence="1" id="KW-0812">Transmembrane</keyword>
<keyword evidence="3" id="KW-1185">Reference proteome</keyword>
<sequence>MMAIDLPLGAPLPALPSVACAHCLLVFMLVSCLMPLFIFSVPRLMVPILLLGRDMMLGSCTSWVVLLLLIQWRSSSMRYPMCRSPGLAI</sequence>
<accession>A0ABX9QFK6</accession>
<feature type="transmembrane region" description="Helical" evidence="1">
    <location>
        <begin position="12"/>
        <end position="38"/>
    </location>
</feature>
<proteinExistence type="predicted"/>
<evidence type="ECO:0000256" key="1">
    <source>
        <dbReference type="SAM" id="Phobius"/>
    </source>
</evidence>
<gene>
    <name evidence="2" type="ORF">D7Y13_21415</name>
</gene>